<dbReference type="AlphaFoldDB" id="A0A2W7IFY2"/>
<evidence type="ECO:0000313" key="1">
    <source>
        <dbReference type="EMBL" id="PZW37673.1"/>
    </source>
</evidence>
<sequence>MRKTIQVEFKNPLGIFNLDDFSYLYNDKELKRIAEDSSLYFILQRPCLIFRNIKCSTKFLTGEIIQPLTGINIKFQLPLYQKDVIETKNISNIELHLCYNKSLKNEENLNDFIDVILIKIPEEKNFTKLITPDTILRSHYNKNWKVNIEGETKKLLEFDVKYIGHSVKQFIAKRIKNHSNIQRILTTSLPIQKGMQTSKELCICLLEINDILEAKSISPSDYGSENNSNLLKLPNEESIYYDAEKAYINFFSKSKDNLLENKDLYASYPKGTNGLFDEKYENIIYNIQDEITLKYGDKELNNKNVIYVNRKLKTVEKNNYAQQRV</sequence>
<evidence type="ECO:0000313" key="2">
    <source>
        <dbReference type="Proteomes" id="UP000249542"/>
    </source>
</evidence>
<name>A0A2W7IFY2_9FLAO</name>
<organism evidence="1 2">
    <name type="scientific">Mesonia algae</name>
    <dbReference type="NCBI Taxonomy" id="213248"/>
    <lineage>
        <taxon>Bacteria</taxon>
        <taxon>Pseudomonadati</taxon>
        <taxon>Bacteroidota</taxon>
        <taxon>Flavobacteriia</taxon>
        <taxon>Flavobacteriales</taxon>
        <taxon>Flavobacteriaceae</taxon>
        <taxon>Mesonia</taxon>
    </lineage>
</organism>
<keyword evidence="2" id="KW-1185">Reference proteome</keyword>
<protein>
    <submittedName>
        <fullName evidence="1">Uncharacterized protein</fullName>
    </submittedName>
</protein>
<reference evidence="1 2" key="1">
    <citation type="submission" date="2018-06" db="EMBL/GenBank/DDBJ databases">
        <title>Genomic Encyclopedia of Archaeal and Bacterial Type Strains, Phase II (KMG-II): from individual species to whole genera.</title>
        <authorList>
            <person name="Goeker M."/>
        </authorList>
    </citation>
    <scope>NUCLEOTIDE SEQUENCE [LARGE SCALE GENOMIC DNA]</scope>
    <source>
        <strain evidence="1 2">DSM 15361</strain>
    </source>
</reference>
<gene>
    <name evidence="1" type="ORF">LX95_02850</name>
</gene>
<dbReference type="EMBL" id="QKYV01000012">
    <property type="protein sequence ID" value="PZW37673.1"/>
    <property type="molecule type" value="Genomic_DNA"/>
</dbReference>
<proteinExistence type="predicted"/>
<accession>A0A2W7IFY2</accession>
<dbReference type="RefSeq" id="WP_111542104.1">
    <property type="nucleotide sequence ID" value="NZ_QKYV01000012.1"/>
</dbReference>
<dbReference type="Proteomes" id="UP000249542">
    <property type="component" value="Unassembled WGS sequence"/>
</dbReference>
<comment type="caution">
    <text evidence="1">The sequence shown here is derived from an EMBL/GenBank/DDBJ whole genome shotgun (WGS) entry which is preliminary data.</text>
</comment>